<feature type="compositionally biased region" description="Polar residues" evidence="1">
    <location>
        <begin position="46"/>
        <end position="72"/>
    </location>
</feature>
<gene>
    <name evidence="3" type="ORF">WICPIJ_001929</name>
</gene>
<evidence type="ECO:0000256" key="1">
    <source>
        <dbReference type="SAM" id="MobiDB-lite"/>
    </source>
</evidence>
<feature type="compositionally biased region" description="Polar residues" evidence="1">
    <location>
        <begin position="79"/>
        <end position="98"/>
    </location>
</feature>
<organism evidence="3 4">
    <name type="scientific">Wickerhamomyces pijperi</name>
    <name type="common">Yeast</name>
    <name type="synonym">Pichia pijperi</name>
    <dbReference type="NCBI Taxonomy" id="599730"/>
    <lineage>
        <taxon>Eukaryota</taxon>
        <taxon>Fungi</taxon>
        <taxon>Dikarya</taxon>
        <taxon>Ascomycota</taxon>
        <taxon>Saccharomycotina</taxon>
        <taxon>Saccharomycetes</taxon>
        <taxon>Phaffomycetales</taxon>
        <taxon>Wickerhamomycetaceae</taxon>
        <taxon>Wickerhamomyces</taxon>
    </lineage>
</organism>
<feature type="compositionally biased region" description="Basic residues" evidence="1">
    <location>
        <begin position="195"/>
        <end position="205"/>
    </location>
</feature>
<protein>
    <recommendedName>
        <fullName evidence="2">Extracellular mutant protein 11 C-terminal domain-containing protein</fullName>
    </recommendedName>
</protein>
<name>A0A9P8QCP0_WICPI</name>
<dbReference type="AlphaFoldDB" id="A0A9P8QCP0"/>
<sequence length="325" mass="36316">MSSSSKQDQSGSKSKPIKVKVEPTASSTPSSTSASSRSTRTRKSSNENTAIASPQSKVPSNTGSKYASQQIPVTPVEKITNSVSPSNLKTPQQKGPSKFLISTANLDLMEPYDTPLSEDTPTRKRNPQSEIKVNPVHEFPEMDEDVPVHVHKRVKIAPLPVDDVIVHEPQMKSKPKSTPAPMKQISHEHDNSKKYQSHHSNKPKRAVAPPPFKPTEESLIESKGDLDLIDAVFKNIDDRITRDQYTTFANLSFKSWVNKGFEITSKKHELVKKIVVIRSKANMKFNFIFQLINNYGNSLENTDNELQAKMIKLQKLGQEIKSFIS</sequence>
<keyword evidence="4" id="KW-1185">Reference proteome</keyword>
<dbReference type="Pfam" id="PF15463">
    <property type="entry name" value="ECM11"/>
    <property type="match status" value="1"/>
</dbReference>
<comment type="caution">
    <text evidence="3">The sequence shown here is derived from an EMBL/GenBank/DDBJ whole genome shotgun (WGS) entry which is preliminary data.</text>
</comment>
<feature type="compositionally biased region" description="Low complexity" evidence="1">
    <location>
        <begin position="23"/>
        <end position="38"/>
    </location>
</feature>
<dbReference type="Proteomes" id="UP000774326">
    <property type="component" value="Unassembled WGS sequence"/>
</dbReference>
<reference evidence="3" key="2">
    <citation type="submission" date="2021-01" db="EMBL/GenBank/DDBJ databases">
        <authorList>
            <person name="Schikora-Tamarit M.A."/>
        </authorList>
    </citation>
    <scope>NUCLEOTIDE SEQUENCE</scope>
    <source>
        <strain evidence="3">CBS2887</strain>
    </source>
</reference>
<dbReference type="OrthoDB" id="10597719at2759"/>
<dbReference type="EMBL" id="JAEUBG010001010">
    <property type="protein sequence ID" value="KAH3687100.1"/>
    <property type="molecule type" value="Genomic_DNA"/>
</dbReference>
<feature type="region of interest" description="Disordered" evidence="1">
    <location>
        <begin position="165"/>
        <end position="217"/>
    </location>
</feature>
<reference evidence="3" key="1">
    <citation type="journal article" date="2021" name="Open Biol.">
        <title>Shared evolutionary footprints suggest mitochondrial oxidative damage underlies multiple complex I losses in fungi.</title>
        <authorList>
            <person name="Schikora-Tamarit M.A."/>
            <person name="Marcet-Houben M."/>
            <person name="Nosek J."/>
            <person name="Gabaldon T."/>
        </authorList>
    </citation>
    <scope>NUCLEOTIDE SEQUENCE</scope>
    <source>
        <strain evidence="3">CBS2887</strain>
    </source>
</reference>
<feature type="region of interest" description="Disordered" evidence="1">
    <location>
        <begin position="1"/>
        <end position="98"/>
    </location>
</feature>
<evidence type="ECO:0000313" key="3">
    <source>
        <dbReference type="EMBL" id="KAH3687100.1"/>
    </source>
</evidence>
<feature type="compositionally biased region" description="Low complexity" evidence="1">
    <location>
        <begin position="1"/>
        <end position="14"/>
    </location>
</feature>
<accession>A0A9P8QCP0</accession>
<feature type="region of interest" description="Disordered" evidence="1">
    <location>
        <begin position="110"/>
        <end position="133"/>
    </location>
</feature>
<evidence type="ECO:0000313" key="4">
    <source>
        <dbReference type="Proteomes" id="UP000774326"/>
    </source>
</evidence>
<feature type="domain" description="Extracellular mutant protein 11 C-terminal" evidence="2">
    <location>
        <begin position="223"/>
        <end position="320"/>
    </location>
</feature>
<dbReference type="InterPro" id="IPR029178">
    <property type="entry name" value="Ecm11_C"/>
</dbReference>
<proteinExistence type="predicted"/>
<evidence type="ECO:0000259" key="2">
    <source>
        <dbReference type="Pfam" id="PF15463"/>
    </source>
</evidence>